<dbReference type="GO" id="GO:0098796">
    <property type="term" value="C:membrane protein complex"/>
    <property type="evidence" value="ECO:0007669"/>
    <property type="project" value="UniProtKB-ARBA"/>
</dbReference>
<keyword evidence="3 6" id="KW-0067">ATP-binding</keyword>
<dbReference type="RefSeq" id="WP_184748849.1">
    <property type="nucleotide sequence ID" value="NZ_JACHGJ010000014.1"/>
</dbReference>
<dbReference type="Proteomes" id="UP000587760">
    <property type="component" value="Unassembled WGS sequence"/>
</dbReference>
<dbReference type="InterPro" id="IPR003593">
    <property type="entry name" value="AAA+_ATPase"/>
</dbReference>
<dbReference type="GO" id="GO:0022857">
    <property type="term" value="F:transmembrane transporter activity"/>
    <property type="evidence" value="ECO:0007669"/>
    <property type="project" value="UniProtKB-ARBA"/>
</dbReference>
<name>A0A841RF46_9SPIO</name>
<dbReference type="PANTHER" id="PTHR42798">
    <property type="entry name" value="LIPOPROTEIN-RELEASING SYSTEM ATP-BINDING PROTEIN LOLD"/>
    <property type="match status" value="1"/>
</dbReference>
<dbReference type="GO" id="GO:0005524">
    <property type="term" value="F:ATP binding"/>
    <property type="evidence" value="ECO:0007669"/>
    <property type="project" value="UniProtKB-KW"/>
</dbReference>
<accession>A0A841RF46</accession>
<evidence type="ECO:0000256" key="2">
    <source>
        <dbReference type="ARBA" id="ARBA00022741"/>
    </source>
</evidence>
<dbReference type="CDD" id="cd03255">
    <property type="entry name" value="ABC_MJ0796_LolCDE_FtsE"/>
    <property type="match status" value="1"/>
</dbReference>
<organism evidence="6 7">
    <name type="scientific">Spirochaeta isovalerica</name>
    <dbReference type="NCBI Taxonomy" id="150"/>
    <lineage>
        <taxon>Bacteria</taxon>
        <taxon>Pseudomonadati</taxon>
        <taxon>Spirochaetota</taxon>
        <taxon>Spirochaetia</taxon>
        <taxon>Spirochaetales</taxon>
        <taxon>Spirochaetaceae</taxon>
        <taxon>Spirochaeta</taxon>
    </lineage>
</organism>
<evidence type="ECO:0000256" key="3">
    <source>
        <dbReference type="ARBA" id="ARBA00022840"/>
    </source>
</evidence>
<keyword evidence="2" id="KW-0547">Nucleotide-binding</keyword>
<dbReference type="SMART" id="SM00382">
    <property type="entry name" value="AAA"/>
    <property type="match status" value="1"/>
</dbReference>
<dbReference type="InterPro" id="IPR017871">
    <property type="entry name" value="ABC_transporter-like_CS"/>
</dbReference>
<proteinExistence type="inferred from homology"/>
<dbReference type="SUPFAM" id="SSF52540">
    <property type="entry name" value="P-loop containing nucleoside triphosphate hydrolases"/>
    <property type="match status" value="1"/>
</dbReference>
<evidence type="ECO:0000256" key="1">
    <source>
        <dbReference type="ARBA" id="ARBA00022448"/>
    </source>
</evidence>
<dbReference type="InterPro" id="IPR027417">
    <property type="entry name" value="P-loop_NTPase"/>
</dbReference>
<evidence type="ECO:0000256" key="4">
    <source>
        <dbReference type="ARBA" id="ARBA00038388"/>
    </source>
</evidence>
<evidence type="ECO:0000313" key="6">
    <source>
        <dbReference type="EMBL" id="MBB6482613.1"/>
    </source>
</evidence>
<reference evidence="6 7" key="1">
    <citation type="submission" date="2020-08" db="EMBL/GenBank/DDBJ databases">
        <title>Genomic Encyclopedia of Type Strains, Phase IV (KMG-IV): sequencing the most valuable type-strain genomes for metagenomic binning, comparative biology and taxonomic classification.</title>
        <authorList>
            <person name="Goeker M."/>
        </authorList>
    </citation>
    <scope>NUCLEOTIDE SEQUENCE [LARGE SCALE GENOMIC DNA]</scope>
    <source>
        <strain evidence="6 7">DSM 2461</strain>
    </source>
</reference>
<evidence type="ECO:0000313" key="7">
    <source>
        <dbReference type="Proteomes" id="UP000587760"/>
    </source>
</evidence>
<keyword evidence="7" id="KW-1185">Reference proteome</keyword>
<comment type="caution">
    <text evidence="6">The sequence shown here is derived from an EMBL/GenBank/DDBJ whole genome shotgun (WGS) entry which is preliminary data.</text>
</comment>
<dbReference type="GO" id="GO:0016887">
    <property type="term" value="F:ATP hydrolysis activity"/>
    <property type="evidence" value="ECO:0007669"/>
    <property type="project" value="InterPro"/>
</dbReference>
<dbReference type="Pfam" id="PF00005">
    <property type="entry name" value="ABC_tran"/>
    <property type="match status" value="1"/>
</dbReference>
<dbReference type="PROSITE" id="PS00211">
    <property type="entry name" value="ABC_TRANSPORTER_1"/>
    <property type="match status" value="1"/>
</dbReference>
<dbReference type="PROSITE" id="PS50893">
    <property type="entry name" value="ABC_TRANSPORTER_2"/>
    <property type="match status" value="1"/>
</dbReference>
<dbReference type="EMBL" id="JACHGJ010000014">
    <property type="protein sequence ID" value="MBB6482613.1"/>
    <property type="molecule type" value="Genomic_DNA"/>
</dbReference>
<dbReference type="Gene3D" id="3.40.50.300">
    <property type="entry name" value="P-loop containing nucleotide triphosphate hydrolases"/>
    <property type="match status" value="1"/>
</dbReference>
<keyword evidence="1" id="KW-0813">Transport</keyword>
<dbReference type="PANTHER" id="PTHR42798:SF7">
    <property type="entry name" value="ALPHA-D-RIBOSE 1-METHYLPHOSPHONATE 5-TRIPHOSPHATE SYNTHASE SUBUNIT PHNL"/>
    <property type="match status" value="1"/>
</dbReference>
<dbReference type="FunFam" id="3.40.50.300:FF:000032">
    <property type="entry name" value="Export ABC transporter ATP-binding protein"/>
    <property type="match status" value="1"/>
</dbReference>
<dbReference type="InterPro" id="IPR003439">
    <property type="entry name" value="ABC_transporter-like_ATP-bd"/>
</dbReference>
<feature type="domain" description="ABC transporter" evidence="5">
    <location>
        <begin position="2"/>
        <end position="225"/>
    </location>
</feature>
<comment type="similarity">
    <text evidence="4">Belongs to the ABC transporter superfamily. Macrolide exporter (TC 3.A.1.122) family.</text>
</comment>
<evidence type="ECO:0000259" key="5">
    <source>
        <dbReference type="PROSITE" id="PS50893"/>
    </source>
</evidence>
<protein>
    <submittedName>
        <fullName evidence="6">Putative ABC transport system ATP-binding protein</fullName>
    </submittedName>
</protein>
<sequence length="225" mass="25236">MIKVENVVRNYHAGETVVKALRGVSLEIGKGEFLSIAGPSGSGKTTLLNLIGCIDQMDGGEISIKDEKISSMNKKEKTNFRRNNLGFIFQTYNLIPVLTAYENVSFVLSLLNLGEKEIQDRTMAILKEVGLEGMEHRRPSRLSGGQQQRVAIARALVKNPEIVLADEPTANLDSDTGKEILELMKEMNRKHKTTFIFSTHDKMVMEYASRLVMLHDGQIQSDERR</sequence>
<gene>
    <name evidence="6" type="ORF">HNR50_004314</name>
</gene>
<dbReference type="AlphaFoldDB" id="A0A841RF46"/>
<dbReference type="InterPro" id="IPR017911">
    <property type="entry name" value="MacB-like_ATP-bd"/>
</dbReference>